<dbReference type="EMBL" id="ASHM01007513">
    <property type="protein sequence ID" value="PNY15244.1"/>
    <property type="molecule type" value="Genomic_DNA"/>
</dbReference>
<evidence type="ECO:0000256" key="4">
    <source>
        <dbReference type="ARBA" id="ARBA00023002"/>
    </source>
</evidence>
<evidence type="ECO:0000256" key="2">
    <source>
        <dbReference type="ARBA" id="ARBA00008056"/>
    </source>
</evidence>
<comment type="cofactor">
    <cofactor evidence="1">
        <name>Fe cation</name>
        <dbReference type="ChEBI" id="CHEBI:24875"/>
    </cofactor>
</comment>
<dbReference type="PANTHER" id="PTHR10209:SF797">
    <property type="entry name" value="OXIDASE, PUTATIVE-RELATED"/>
    <property type="match status" value="1"/>
</dbReference>
<dbReference type="SUPFAM" id="SSF51197">
    <property type="entry name" value="Clavaminate synthase-like"/>
    <property type="match status" value="2"/>
</dbReference>
<organism evidence="7 8">
    <name type="scientific">Trifolium pratense</name>
    <name type="common">Red clover</name>
    <dbReference type="NCBI Taxonomy" id="57577"/>
    <lineage>
        <taxon>Eukaryota</taxon>
        <taxon>Viridiplantae</taxon>
        <taxon>Streptophyta</taxon>
        <taxon>Embryophyta</taxon>
        <taxon>Tracheophyta</taxon>
        <taxon>Spermatophyta</taxon>
        <taxon>Magnoliopsida</taxon>
        <taxon>eudicotyledons</taxon>
        <taxon>Gunneridae</taxon>
        <taxon>Pentapetalae</taxon>
        <taxon>rosids</taxon>
        <taxon>fabids</taxon>
        <taxon>Fabales</taxon>
        <taxon>Fabaceae</taxon>
        <taxon>Papilionoideae</taxon>
        <taxon>50 kb inversion clade</taxon>
        <taxon>NPAAA clade</taxon>
        <taxon>Hologalegina</taxon>
        <taxon>IRL clade</taxon>
        <taxon>Trifolieae</taxon>
        <taxon>Trifolium</taxon>
    </lineage>
</organism>
<dbReference type="Pfam" id="PF14226">
    <property type="entry name" value="DIOX_N"/>
    <property type="match status" value="1"/>
</dbReference>
<dbReference type="Pfam" id="PF03171">
    <property type="entry name" value="2OG-FeII_Oxy"/>
    <property type="match status" value="2"/>
</dbReference>
<dbReference type="InterPro" id="IPR027443">
    <property type="entry name" value="IPNS-like_sf"/>
</dbReference>
<dbReference type="FunFam" id="2.60.120.330:FF:000080">
    <property type="entry name" value="Uncharacterized protein"/>
    <property type="match status" value="1"/>
</dbReference>
<keyword evidence="3" id="KW-0479">Metal-binding</keyword>
<dbReference type="InterPro" id="IPR026992">
    <property type="entry name" value="DIOX_N"/>
</dbReference>
<accession>A0A2K3PIZ9</accession>
<protein>
    <submittedName>
        <fullName evidence="7">1-aminocyclopropane-1-carboxylate oxidase 1-like protein</fullName>
    </submittedName>
</protein>
<dbReference type="PROSITE" id="PS51471">
    <property type="entry name" value="FE2OG_OXY"/>
    <property type="match status" value="2"/>
</dbReference>
<keyword evidence="5" id="KW-0408">Iron</keyword>
<dbReference type="FunFam" id="2.60.120.330:FF:000005">
    <property type="entry name" value="1-aminocyclopropane-1-carboxylate oxidase homolog 1"/>
    <property type="match status" value="1"/>
</dbReference>
<dbReference type="Proteomes" id="UP000236291">
    <property type="component" value="Unassembled WGS sequence"/>
</dbReference>
<gene>
    <name evidence="7" type="ORF">L195_g011937</name>
</gene>
<dbReference type="Gene3D" id="2.60.120.330">
    <property type="entry name" value="B-lactam Antibiotic, Isopenicillin N Synthase, Chain"/>
    <property type="match status" value="2"/>
</dbReference>
<evidence type="ECO:0000313" key="8">
    <source>
        <dbReference type="Proteomes" id="UP000236291"/>
    </source>
</evidence>
<evidence type="ECO:0000256" key="3">
    <source>
        <dbReference type="ARBA" id="ARBA00022723"/>
    </source>
</evidence>
<evidence type="ECO:0000256" key="5">
    <source>
        <dbReference type="ARBA" id="ARBA00023004"/>
    </source>
</evidence>
<reference evidence="7 8" key="2">
    <citation type="journal article" date="2017" name="Front. Plant Sci.">
        <title>Gene Classification and Mining of Molecular Markers Useful in Red Clover (Trifolium pratense) Breeding.</title>
        <authorList>
            <person name="Istvanek J."/>
            <person name="Dluhosova J."/>
            <person name="Dluhos P."/>
            <person name="Patkova L."/>
            <person name="Nedelnik J."/>
            <person name="Repkova J."/>
        </authorList>
    </citation>
    <scope>NUCLEOTIDE SEQUENCE [LARGE SCALE GENOMIC DNA]</scope>
    <source>
        <strain evidence="8">cv. Tatra</strain>
        <tissue evidence="7">Young leaves</tissue>
    </source>
</reference>
<dbReference type="ExpressionAtlas" id="A0A2K3PIZ9">
    <property type="expression patterns" value="baseline"/>
</dbReference>
<dbReference type="InterPro" id="IPR044861">
    <property type="entry name" value="IPNS-like_FE2OG_OXY"/>
</dbReference>
<dbReference type="AlphaFoldDB" id="A0A2K3PIZ9"/>
<proteinExistence type="inferred from homology"/>
<feature type="domain" description="Fe2OG dioxygenase" evidence="6">
    <location>
        <begin position="52"/>
        <end position="154"/>
    </location>
</feature>
<name>A0A2K3PIZ9_TRIPR</name>
<dbReference type="GO" id="GO:0046872">
    <property type="term" value="F:metal ion binding"/>
    <property type="evidence" value="ECO:0007669"/>
    <property type="project" value="UniProtKB-KW"/>
</dbReference>
<evidence type="ECO:0000256" key="1">
    <source>
        <dbReference type="ARBA" id="ARBA00001962"/>
    </source>
</evidence>
<keyword evidence="4" id="KW-0560">Oxidoreductase</keyword>
<dbReference type="InterPro" id="IPR005123">
    <property type="entry name" value="Oxoglu/Fe-dep_dioxygenase_dom"/>
</dbReference>
<dbReference type="STRING" id="57577.A0A2K3PIZ9"/>
<feature type="domain" description="Fe2OG dioxygenase" evidence="6">
    <location>
        <begin position="414"/>
        <end position="516"/>
    </location>
</feature>
<sequence length="570" mass="64108">MPQCHIAAWSAIINRDIVIEYSQKISDLGFTIFELLSEALGLDPSYLKELNCAEGHFIMGHYYPPCPEPELTMGTAKHSDFNFMTLLLQDQLGGLQILHDDKWVNVPPVHGALVVNIGDLLQLITNDRFVSVNHRVLSQNTGPRISVASFFVNSPDPDKGGSKIYGPIKELLSEENRPIYKDESESTTILVLFPPVNMVVNDTIQLEESTDSTYDREAEVKAFDDSKAGVNGLVESGISKIPAIFHRKLDITENSAGDNSKLSIPIIDLKDIHKDPALRVEVIDKIRSACHEWGFFQVINHGIPVTVFDEMIDGIRKFHEQDVDVRKEFYTRDLKKKVTYFSTGTLYSDQAANWRDTFAFVVAPDPFEPNEVPPICRDIMIEYSQKIQDLGFTIFELLSRALGLDSSYLKELNCAEGHFIMGHYYPPCPEPELTMGATKHTDYSFMTLLLQDQLGGLQILHDDKWVNVPPVHGALVVNIGDLLQLITNDRFVSVNHRVLSQNIGPRISVASFFVNSPDPDKGRSKIYGPIKELLSEENPPIYKDVTIKEYLEHFFAKGLDGNSALEPFKL</sequence>
<evidence type="ECO:0000259" key="6">
    <source>
        <dbReference type="PROSITE" id="PS51471"/>
    </source>
</evidence>
<dbReference type="GO" id="GO:0051213">
    <property type="term" value="F:dioxygenase activity"/>
    <property type="evidence" value="ECO:0007669"/>
    <property type="project" value="UniProtKB-ARBA"/>
</dbReference>
<comment type="caution">
    <text evidence="7">The sequence shown here is derived from an EMBL/GenBank/DDBJ whole genome shotgun (WGS) entry which is preliminary data.</text>
</comment>
<dbReference type="PANTHER" id="PTHR10209">
    <property type="entry name" value="OXIDOREDUCTASE, 2OG-FE II OXYGENASE FAMILY PROTEIN"/>
    <property type="match status" value="1"/>
</dbReference>
<reference evidence="7 8" key="1">
    <citation type="journal article" date="2014" name="Am. J. Bot.">
        <title>Genome assembly and annotation for red clover (Trifolium pratense; Fabaceae).</title>
        <authorList>
            <person name="Istvanek J."/>
            <person name="Jaros M."/>
            <person name="Krenek A."/>
            <person name="Repkova J."/>
        </authorList>
    </citation>
    <scope>NUCLEOTIDE SEQUENCE [LARGE SCALE GENOMIC DNA]</scope>
    <source>
        <strain evidence="8">cv. Tatra</strain>
        <tissue evidence="7">Young leaves</tissue>
    </source>
</reference>
<comment type="similarity">
    <text evidence="2">Belongs to the iron/ascorbate-dependent oxidoreductase family.</text>
</comment>
<evidence type="ECO:0000313" key="7">
    <source>
        <dbReference type="EMBL" id="PNY15244.1"/>
    </source>
</evidence>